<reference evidence="2 3" key="1">
    <citation type="journal article" date="2010" name="Science">
        <title>Pathogenicity determinants in smut fungi revealed by genome comparison.</title>
        <authorList>
            <person name="Schirawski J."/>
            <person name="Mannhaupt G."/>
            <person name="Muench K."/>
            <person name="Brefort T."/>
            <person name="Schipper K."/>
            <person name="Doehlemann G."/>
            <person name="Di Stasio M."/>
            <person name="Roessel N."/>
            <person name="Mendoza-Mendoza A."/>
            <person name="Pester D."/>
            <person name="Mueller O."/>
            <person name="Winterberg B."/>
            <person name="Meyer E."/>
            <person name="Ghareeb H."/>
            <person name="Wollenberg T."/>
            <person name="Muensterkoetter M."/>
            <person name="Wong P."/>
            <person name="Walter M."/>
            <person name="Stukenbrock E."/>
            <person name="Gueldener U."/>
            <person name="Kahmann R."/>
        </authorList>
    </citation>
    <scope>NUCLEOTIDE SEQUENCE [LARGE SCALE GENOMIC DNA]</scope>
    <source>
        <strain evidence="3">SRZ2</strain>
    </source>
</reference>
<keyword evidence="3" id="KW-1185">Reference proteome</keyword>
<dbReference type="VEuPathDB" id="FungiDB:sr12054"/>
<feature type="compositionally biased region" description="Gly residues" evidence="1">
    <location>
        <begin position="75"/>
        <end position="84"/>
    </location>
</feature>
<evidence type="ECO:0000256" key="1">
    <source>
        <dbReference type="SAM" id="MobiDB-lite"/>
    </source>
</evidence>
<gene>
    <name evidence="2" type="ORF">sr12054</name>
</gene>
<organism evidence="2 3">
    <name type="scientific">Sporisorium reilianum (strain SRZ2)</name>
    <name type="common">Maize head smut fungus</name>
    <dbReference type="NCBI Taxonomy" id="999809"/>
    <lineage>
        <taxon>Eukaryota</taxon>
        <taxon>Fungi</taxon>
        <taxon>Dikarya</taxon>
        <taxon>Basidiomycota</taxon>
        <taxon>Ustilaginomycotina</taxon>
        <taxon>Ustilaginomycetes</taxon>
        <taxon>Ustilaginales</taxon>
        <taxon>Ustilaginaceae</taxon>
        <taxon>Sporisorium</taxon>
    </lineage>
</organism>
<dbReference type="HOGENOM" id="CLU_645865_0_0_1"/>
<evidence type="ECO:0000313" key="3">
    <source>
        <dbReference type="Proteomes" id="UP000008867"/>
    </source>
</evidence>
<dbReference type="eggNOG" id="ENOG502TGUZ">
    <property type="taxonomic scope" value="Eukaryota"/>
</dbReference>
<feature type="compositionally biased region" description="Polar residues" evidence="1">
    <location>
        <begin position="125"/>
        <end position="140"/>
    </location>
</feature>
<evidence type="ECO:0000313" key="2">
    <source>
        <dbReference type="EMBL" id="CBQ68188.1"/>
    </source>
</evidence>
<dbReference type="Proteomes" id="UP000008867">
    <property type="component" value="Chromosome 1"/>
</dbReference>
<feature type="region of interest" description="Disordered" evidence="1">
    <location>
        <begin position="343"/>
        <end position="365"/>
    </location>
</feature>
<accession>E6ZLI5</accession>
<sequence>MDSKDEDRNDEAACGSAAASGAGASASASASAGGAASGAFSTASMPAPTNAGLPCRPEGVAGLPAFDAISQRGGATIGGGGGRGRASRGGFRSNYRGAYSQGRGGYDNSASSSYSFSQPRQPYSNRQTGWDSDVQQPLASQQAHRGGRGRGSGFQYGQQNVVRRPYRGSGRFRGSWSRPRRFDHDQLQQDAGQDMAALTEGAEQSASFTGQGGDVATTPGDLSGASVPEQDDSSTTIPLPDESIASIESIALPTPVLEPPSPNPTEAPLNQPLPLAVDTAAEPPIETITAPSNPTSPTRPIHWHDLPFHSLTSLVHPSHAPEMVYAWYPYAVLPGEGARLSPPLPSPLPLTSAAPPPPPLHTQPLPPHPPPHFYFTHDHAFLALCHPVPMVPVPWFPIPYLRYWGPERMGAHPNFYDVPMFASDA</sequence>
<feature type="compositionally biased region" description="Low complexity" evidence="1">
    <location>
        <begin position="25"/>
        <end position="44"/>
    </location>
</feature>
<dbReference type="AlphaFoldDB" id="E6ZLI5"/>
<dbReference type="EMBL" id="FQ311430">
    <property type="protein sequence ID" value="CBQ68188.1"/>
    <property type="molecule type" value="Genomic_DNA"/>
</dbReference>
<feature type="region of interest" description="Disordered" evidence="1">
    <location>
        <begin position="25"/>
        <end position="59"/>
    </location>
</feature>
<feature type="compositionally biased region" description="Low complexity" evidence="1">
    <location>
        <begin position="109"/>
        <end position="124"/>
    </location>
</feature>
<name>E6ZLI5_SPORE</name>
<protein>
    <submittedName>
        <fullName evidence="2">Uncharacterized protein</fullName>
    </submittedName>
</protein>
<feature type="region of interest" description="Disordered" evidence="1">
    <location>
        <begin position="74"/>
        <end position="239"/>
    </location>
</feature>
<dbReference type="OrthoDB" id="2556640at2759"/>
<proteinExistence type="predicted"/>
<feature type="compositionally biased region" description="Low complexity" evidence="1">
    <location>
        <begin position="167"/>
        <end position="177"/>
    </location>
</feature>